<dbReference type="Gene3D" id="3.90.280.10">
    <property type="entry name" value="PEBP-like"/>
    <property type="match status" value="1"/>
</dbReference>
<dbReference type="PANTHER" id="PTHR30289:SF1">
    <property type="entry name" value="PEBP (PHOSPHATIDYLETHANOLAMINE-BINDING PROTEIN) FAMILY PROTEIN"/>
    <property type="match status" value="1"/>
</dbReference>
<sequence length="147" mass="15899">MQLKSPALSQNGAVPAKYTCDGQNISPPLQIAETPENAKSLALICDDPDASGKTWTHWTVWNIDPTTTEIVEGKTPAGSTQGVTDFGEVGYGGPCPPAGTHRYFFKLYALDTTLNIPYQAKKEDIEKAMEGHVIDQTQLVGVYSKGR</sequence>
<evidence type="ECO:0000313" key="2">
    <source>
        <dbReference type="Proteomes" id="UP000176645"/>
    </source>
</evidence>
<dbReference type="PANTHER" id="PTHR30289">
    <property type="entry name" value="UNCHARACTERIZED PROTEIN YBCL-RELATED"/>
    <property type="match status" value="1"/>
</dbReference>
<gene>
    <name evidence="1" type="ORF">A2Z42_02390</name>
</gene>
<dbReference type="AlphaFoldDB" id="A0A1G1WH14"/>
<comment type="caution">
    <text evidence="1">The sequence shown here is derived from an EMBL/GenBank/DDBJ whole genome shotgun (WGS) entry which is preliminary data.</text>
</comment>
<dbReference type="CDD" id="cd00865">
    <property type="entry name" value="PEBP_bact_arch"/>
    <property type="match status" value="1"/>
</dbReference>
<evidence type="ECO:0008006" key="3">
    <source>
        <dbReference type="Google" id="ProtNLM"/>
    </source>
</evidence>
<dbReference type="InterPro" id="IPR008914">
    <property type="entry name" value="PEBP"/>
</dbReference>
<dbReference type="Pfam" id="PF01161">
    <property type="entry name" value="PBP"/>
    <property type="match status" value="1"/>
</dbReference>
<dbReference type="InterPro" id="IPR036610">
    <property type="entry name" value="PEBP-like_sf"/>
</dbReference>
<dbReference type="NCBIfam" id="TIGR00481">
    <property type="entry name" value="YbhB/YbcL family Raf kinase inhibitor-like protein"/>
    <property type="match status" value="1"/>
</dbReference>
<dbReference type="InterPro" id="IPR005247">
    <property type="entry name" value="YbhB_YbcL/LppC-like"/>
</dbReference>
<accession>A0A1G1WH14</accession>
<protein>
    <recommendedName>
        <fullName evidence="3">Phosphatidylethanolamine-binding protein</fullName>
    </recommendedName>
</protein>
<organism evidence="1 2">
    <name type="scientific">Candidatus Woykebacteria bacterium RBG_19FT_COMBO_43_10</name>
    <dbReference type="NCBI Taxonomy" id="1802598"/>
    <lineage>
        <taxon>Bacteria</taxon>
        <taxon>Candidatus Woykeibacteriota</taxon>
    </lineage>
</organism>
<dbReference type="SUPFAM" id="SSF49777">
    <property type="entry name" value="PEBP-like"/>
    <property type="match status" value="1"/>
</dbReference>
<dbReference type="EMBL" id="MHCU01000051">
    <property type="protein sequence ID" value="OGY27002.1"/>
    <property type="molecule type" value="Genomic_DNA"/>
</dbReference>
<reference evidence="1 2" key="1">
    <citation type="journal article" date="2016" name="Nat. Commun.">
        <title>Thousands of microbial genomes shed light on interconnected biogeochemical processes in an aquifer system.</title>
        <authorList>
            <person name="Anantharaman K."/>
            <person name="Brown C.T."/>
            <person name="Hug L.A."/>
            <person name="Sharon I."/>
            <person name="Castelle C.J."/>
            <person name="Probst A.J."/>
            <person name="Thomas B.C."/>
            <person name="Singh A."/>
            <person name="Wilkins M.J."/>
            <person name="Karaoz U."/>
            <person name="Brodie E.L."/>
            <person name="Williams K.H."/>
            <person name="Hubbard S.S."/>
            <person name="Banfield J.F."/>
        </authorList>
    </citation>
    <scope>NUCLEOTIDE SEQUENCE [LARGE SCALE GENOMIC DNA]</scope>
</reference>
<evidence type="ECO:0000313" key="1">
    <source>
        <dbReference type="EMBL" id="OGY27002.1"/>
    </source>
</evidence>
<dbReference type="Proteomes" id="UP000176645">
    <property type="component" value="Unassembled WGS sequence"/>
</dbReference>
<proteinExistence type="predicted"/>
<name>A0A1G1WH14_9BACT</name>